<comment type="similarity">
    <text evidence="2">Belongs to the immunoglobulin superfamily. ICAM family.</text>
</comment>
<feature type="compositionally biased region" description="Low complexity" evidence="12">
    <location>
        <begin position="192"/>
        <end position="210"/>
    </location>
</feature>
<dbReference type="eggNOG" id="ENOG502RZRA">
    <property type="taxonomic scope" value="Eukaryota"/>
</dbReference>
<keyword evidence="10" id="KW-0325">Glycoprotein</keyword>
<proteinExistence type="inferred from homology"/>
<evidence type="ECO:0000256" key="12">
    <source>
        <dbReference type="SAM" id="MobiDB-lite"/>
    </source>
</evidence>
<dbReference type="OMA" id="YCDANNS"/>
<dbReference type="GO" id="GO:0098609">
    <property type="term" value="P:cell-cell adhesion"/>
    <property type="evidence" value="ECO:0007669"/>
    <property type="project" value="InterPro"/>
</dbReference>
<dbReference type="PANTHER" id="PTHR13771:SF9">
    <property type="entry name" value="INTERCELLULAR ADHESION MOLECULE 5"/>
    <property type="match status" value="1"/>
</dbReference>
<evidence type="ECO:0000256" key="7">
    <source>
        <dbReference type="ARBA" id="ARBA00022989"/>
    </source>
</evidence>
<reference evidence="14" key="3">
    <citation type="submission" date="2025-08" db="UniProtKB">
        <authorList>
            <consortium name="Ensembl"/>
        </authorList>
    </citation>
    <scope>IDENTIFICATION</scope>
</reference>
<organism evidence="14 15">
    <name type="scientific">Pelodiscus sinensis</name>
    <name type="common">Chinese softshell turtle</name>
    <name type="synonym">Trionyx sinensis</name>
    <dbReference type="NCBI Taxonomy" id="13735"/>
    <lineage>
        <taxon>Eukaryota</taxon>
        <taxon>Metazoa</taxon>
        <taxon>Chordata</taxon>
        <taxon>Craniata</taxon>
        <taxon>Vertebrata</taxon>
        <taxon>Euteleostomi</taxon>
        <taxon>Archelosauria</taxon>
        <taxon>Testudinata</taxon>
        <taxon>Testudines</taxon>
        <taxon>Cryptodira</taxon>
        <taxon>Trionychia</taxon>
        <taxon>Trionychidae</taxon>
        <taxon>Pelodiscus</taxon>
    </lineage>
</organism>
<dbReference type="GO" id="GO:0005886">
    <property type="term" value="C:plasma membrane"/>
    <property type="evidence" value="ECO:0007669"/>
    <property type="project" value="TreeGrafter"/>
</dbReference>
<keyword evidence="15" id="KW-1185">Reference proteome</keyword>
<accession>K7F5C7</accession>
<dbReference type="Pfam" id="PF03921">
    <property type="entry name" value="ICAM_N"/>
    <property type="match status" value="1"/>
</dbReference>
<keyword evidence="4" id="KW-0732">Signal</keyword>
<evidence type="ECO:0000256" key="2">
    <source>
        <dbReference type="ARBA" id="ARBA00005925"/>
    </source>
</evidence>
<dbReference type="Gene3D" id="2.60.40.10">
    <property type="entry name" value="Immunoglobulins"/>
    <property type="match status" value="4"/>
</dbReference>
<dbReference type="HOGENOM" id="CLU_036160_1_0_1"/>
<dbReference type="InterPro" id="IPR003987">
    <property type="entry name" value="ICAM_VCAM_N"/>
</dbReference>
<evidence type="ECO:0000256" key="1">
    <source>
        <dbReference type="ARBA" id="ARBA00004479"/>
    </source>
</evidence>
<dbReference type="InterPro" id="IPR036179">
    <property type="entry name" value="Ig-like_dom_sf"/>
</dbReference>
<keyword evidence="9" id="KW-1015">Disulfide bond</keyword>
<keyword evidence="6" id="KW-0130">Cell adhesion</keyword>
<dbReference type="InterPro" id="IPR013783">
    <property type="entry name" value="Ig-like_fold"/>
</dbReference>
<reference evidence="15" key="2">
    <citation type="journal article" date="2013" name="Nat. Genet.">
        <title>The draft genomes of soft-shell turtle and green sea turtle yield insights into the development and evolution of the turtle-specific body plan.</title>
        <authorList>
            <person name="Wang Z."/>
            <person name="Pascual-Anaya J."/>
            <person name="Zadissa A."/>
            <person name="Li W."/>
            <person name="Niimura Y."/>
            <person name="Huang Z."/>
            <person name="Li C."/>
            <person name="White S."/>
            <person name="Xiong Z."/>
            <person name="Fang D."/>
            <person name="Wang B."/>
            <person name="Ming Y."/>
            <person name="Chen Y."/>
            <person name="Zheng Y."/>
            <person name="Kuraku S."/>
            <person name="Pignatelli M."/>
            <person name="Herrero J."/>
            <person name="Beal K."/>
            <person name="Nozawa M."/>
            <person name="Li Q."/>
            <person name="Wang J."/>
            <person name="Zhang H."/>
            <person name="Yu L."/>
            <person name="Shigenobu S."/>
            <person name="Wang J."/>
            <person name="Liu J."/>
            <person name="Flicek P."/>
            <person name="Searle S."/>
            <person name="Wang J."/>
            <person name="Kuratani S."/>
            <person name="Yin Y."/>
            <person name="Aken B."/>
            <person name="Zhang G."/>
            <person name="Irie N."/>
        </authorList>
    </citation>
    <scope>NUCLEOTIDE SEQUENCE [LARGE SCALE GENOMIC DNA]</scope>
    <source>
        <strain evidence="15">Daiwa-1</strain>
    </source>
</reference>
<evidence type="ECO:0000313" key="14">
    <source>
        <dbReference type="Ensembl" id="ENSPSIP00000003237.1"/>
    </source>
</evidence>
<dbReference type="FunFam" id="2.60.40.10:FF:000338">
    <property type="entry name" value="intercellular adhesion molecule 5"/>
    <property type="match status" value="1"/>
</dbReference>
<dbReference type="InterPro" id="IPR047012">
    <property type="entry name" value="ICAM_VCAM"/>
</dbReference>
<feature type="region of interest" description="Disordered" evidence="12">
    <location>
        <begin position="192"/>
        <end position="234"/>
    </location>
</feature>
<evidence type="ECO:0000256" key="4">
    <source>
        <dbReference type="ARBA" id="ARBA00022729"/>
    </source>
</evidence>
<feature type="domain" description="Intercellular adhesion molecule N-terminal" evidence="13">
    <location>
        <begin position="1"/>
        <end position="89"/>
    </location>
</feature>
<keyword evidence="11" id="KW-0393">Immunoglobulin domain</keyword>
<dbReference type="SUPFAM" id="SSF48726">
    <property type="entry name" value="Immunoglobulin"/>
    <property type="match status" value="4"/>
</dbReference>
<dbReference type="EMBL" id="AGCU01113049">
    <property type="status" value="NOT_ANNOTATED_CDS"/>
    <property type="molecule type" value="Genomic_DNA"/>
</dbReference>
<evidence type="ECO:0000256" key="3">
    <source>
        <dbReference type="ARBA" id="ARBA00022692"/>
    </source>
</evidence>
<evidence type="ECO:0000256" key="8">
    <source>
        <dbReference type="ARBA" id="ARBA00023136"/>
    </source>
</evidence>
<reference evidence="15" key="1">
    <citation type="submission" date="2011-10" db="EMBL/GenBank/DDBJ databases">
        <authorList>
            <consortium name="Soft-shell Turtle Genome Consortium"/>
        </authorList>
    </citation>
    <scope>NUCLEOTIDE SEQUENCE [LARGE SCALE GENOMIC DNA]</scope>
    <source>
        <strain evidence="15">Daiwa-1</strain>
    </source>
</reference>
<evidence type="ECO:0000256" key="11">
    <source>
        <dbReference type="ARBA" id="ARBA00023319"/>
    </source>
</evidence>
<protein>
    <recommendedName>
        <fullName evidence="13">Intercellular adhesion molecule N-terminal domain-containing protein</fullName>
    </recommendedName>
</protein>
<dbReference type="STRING" id="13735.ENSPSIP00000003237"/>
<evidence type="ECO:0000256" key="5">
    <source>
        <dbReference type="ARBA" id="ARBA00022737"/>
    </source>
</evidence>
<evidence type="ECO:0000256" key="9">
    <source>
        <dbReference type="ARBA" id="ARBA00023157"/>
    </source>
</evidence>
<dbReference type="GeneTree" id="ENSGT00940000159005"/>
<dbReference type="EMBL" id="AGCU01113050">
    <property type="status" value="NOT_ANNOTATED_CDS"/>
    <property type="molecule type" value="Genomic_DNA"/>
</dbReference>
<name>K7F5C7_PELSI</name>
<comment type="subcellular location">
    <subcellularLocation>
        <location evidence="1">Membrane</location>
        <topology evidence="1">Single-pass type I membrane protein</topology>
    </subcellularLocation>
</comment>
<dbReference type="PRINTS" id="PR01472">
    <property type="entry name" value="ICAMVCAM1"/>
</dbReference>
<evidence type="ECO:0000313" key="15">
    <source>
        <dbReference type="Proteomes" id="UP000007267"/>
    </source>
</evidence>
<dbReference type="InterPro" id="IPR013768">
    <property type="entry name" value="ICAM_N"/>
</dbReference>
<dbReference type="AlphaFoldDB" id="K7F5C7"/>
<evidence type="ECO:0000259" key="13">
    <source>
        <dbReference type="Pfam" id="PF03921"/>
    </source>
</evidence>
<keyword evidence="3" id="KW-0812">Transmembrane</keyword>
<dbReference type="PANTHER" id="PTHR13771">
    <property type="entry name" value="INTERCELLULAR ADHESION MOLECULE"/>
    <property type="match status" value="1"/>
</dbReference>
<dbReference type="Proteomes" id="UP000007267">
    <property type="component" value="Unassembled WGS sequence"/>
</dbReference>
<evidence type="ECO:0000256" key="6">
    <source>
        <dbReference type="ARBA" id="ARBA00022889"/>
    </source>
</evidence>
<dbReference type="EMBL" id="AGCU01113048">
    <property type="status" value="NOT_ANNOTATED_CDS"/>
    <property type="molecule type" value="Genomic_DNA"/>
</dbReference>
<keyword evidence="8" id="KW-0472">Membrane</keyword>
<feature type="region of interest" description="Disordered" evidence="12">
    <location>
        <begin position="407"/>
        <end position="431"/>
    </location>
</feature>
<keyword evidence="7" id="KW-1133">Transmembrane helix</keyword>
<evidence type="ECO:0000256" key="10">
    <source>
        <dbReference type="ARBA" id="ARBA00023180"/>
    </source>
</evidence>
<dbReference type="FunFam" id="2.60.40.10:FF:000194">
    <property type="entry name" value="Intercellular adhesion molecule 1"/>
    <property type="match status" value="1"/>
</dbReference>
<reference evidence="14" key="4">
    <citation type="submission" date="2025-09" db="UniProtKB">
        <authorList>
            <consortium name="Ensembl"/>
        </authorList>
    </citation>
    <scope>IDENTIFICATION</scope>
</reference>
<dbReference type="GO" id="GO:0005178">
    <property type="term" value="F:integrin binding"/>
    <property type="evidence" value="ECO:0007669"/>
    <property type="project" value="InterPro"/>
</dbReference>
<dbReference type="EMBL" id="AGCU01113047">
    <property type="status" value="NOT_ANNOTATED_CDS"/>
    <property type="molecule type" value="Genomic_DNA"/>
</dbReference>
<dbReference type="Ensembl" id="ENSPSIT00000003252.1">
    <property type="protein sequence ID" value="ENSPSIP00000003237.1"/>
    <property type="gene ID" value="ENSPSIG00000003105.1"/>
</dbReference>
<keyword evidence="5" id="KW-0677">Repeat</keyword>
<sequence length="431" mass="46257">VHVSPEAPVVEHGGSLWINCSHTCNYSSDPGGLETPLTKSIEERGPGWKAFHLTNITQWNPTLQCHFTCPGENVTIASTNLSVYRAPERVVLEPLPGMELGRAYNLTCRVLNVAPVRHLSVTLLRGGRALHTETFRTRPGNEPDSVTVTHEISPGRWDHGQQVTCQASLDLAPRGPRLQSNSSAAELRVFAQPCRPGGRGTQPRRGQTPRSWALAGEPGGHPPPPRGRSHFAHGPAGERQVCTLSTEVALPEDRAWAQELEATQPVGGSRATHSSDLVHAGLPQPLLEINKTQTLAGSNVTLTCHSAMEPPRALLTLRDPVRVLASGTEPLGHVWLTAREQDNGREFTCEARPAPDSTNVKSTASRLSVVYGPRLDDSGCPGNRTWAAGTEQTLSCAALGNPPPDVACTKDGRQVSTTAPRRVGSEDAGTY</sequence>